<dbReference type="InterPro" id="IPR009060">
    <property type="entry name" value="UBA-like_sf"/>
</dbReference>
<dbReference type="PANTHER" id="PTHR11741:SF0">
    <property type="entry name" value="ELONGATION FACTOR TS, MITOCHONDRIAL"/>
    <property type="match status" value="1"/>
</dbReference>
<name>A0AAD9FV71_PAPLA</name>
<comment type="caution">
    <text evidence="3">The sequence shown here is derived from an EMBL/GenBank/DDBJ whole genome shotgun (WGS) entry which is preliminary data.</text>
</comment>
<gene>
    <name evidence="2" type="primary">TSF1</name>
    <name evidence="3" type="ORF">DB88DRAFT_482850</name>
</gene>
<dbReference type="EMBL" id="JAODAN010000002">
    <property type="protein sequence ID" value="KAK1926741.1"/>
    <property type="molecule type" value="Genomic_DNA"/>
</dbReference>
<evidence type="ECO:0000313" key="4">
    <source>
        <dbReference type="Proteomes" id="UP001182556"/>
    </source>
</evidence>
<accession>A0AAD9FV71</accession>
<reference evidence="3" key="1">
    <citation type="submission" date="2023-02" db="EMBL/GenBank/DDBJ databases">
        <title>Identification and recombinant expression of a fungal hydrolase from Papiliotrema laurentii that hydrolyzes apple cutin and clears colloidal polyester polyurethane.</title>
        <authorList>
            <consortium name="DOE Joint Genome Institute"/>
            <person name="Roman V.A."/>
            <person name="Bojanowski C."/>
            <person name="Crable B.R."/>
            <person name="Wagner D.N."/>
            <person name="Hung C.S."/>
            <person name="Nadeau L.J."/>
            <person name="Schratz L."/>
            <person name="Haridas S."/>
            <person name="Pangilinan J."/>
            <person name="Lipzen A."/>
            <person name="Na H."/>
            <person name="Yan M."/>
            <person name="Ng V."/>
            <person name="Grigoriev I.V."/>
            <person name="Spatafora J.W."/>
            <person name="Barlow D."/>
            <person name="Biffinger J."/>
            <person name="Kelley-Loughnane N."/>
            <person name="Varaljay V.A."/>
            <person name="Crookes-Goodson W.J."/>
        </authorList>
    </citation>
    <scope>NUCLEOTIDE SEQUENCE</scope>
    <source>
        <strain evidence="3">5307AH</strain>
    </source>
</reference>
<dbReference type="InterPro" id="IPR001816">
    <property type="entry name" value="Transl_elong_EFTs/EF1B"/>
</dbReference>
<comment type="subcellular location">
    <subcellularLocation>
        <location evidence="2">Mitochondrion</location>
    </subcellularLocation>
</comment>
<keyword evidence="2" id="KW-0496">Mitochondrion</keyword>
<organism evidence="3 4">
    <name type="scientific">Papiliotrema laurentii</name>
    <name type="common">Cryptococcus laurentii</name>
    <dbReference type="NCBI Taxonomy" id="5418"/>
    <lineage>
        <taxon>Eukaryota</taxon>
        <taxon>Fungi</taxon>
        <taxon>Dikarya</taxon>
        <taxon>Basidiomycota</taxon>
        <taxon>Agaricomycotina</taxon>
        <taxon>Tremellomycetes</taxon>
        <taxon>Tremellales</taxon>
        <taxon>Rhynchogastremaceae</taxon>
        <taxon>Papiliotrema</taxon>
    </lineage>
</organism>
<evidence type="ECO:0000313" key="3">
    <source>
        <dbReference type="EMBL" id="KAK1926741.1"/>
    </source>
</evidence>
<evidence type="ECO:0000256" key="1">
    <source>
        <dbReference type="ARBA" id="ARBA00022946"/>
    </source>
</evidence>
<comment type="function">
    <text evidence="2">Associates with the EF-Tu.GDP complex and induces the exchange of GDP to GTP. It remains bound to the aminoacyl-tRNA.EF-Tu.GTP complex up to the GTP hydrolysis stage on the ribosome.</text>
</comment>
<dbReference type="GO" id="GO:0003746">
    <property type="term" value="F:translation elongation factor activity"/>
    <property type="evidence" value="ECO:0007669"/>
    <property type="project" value="UniProtKB-UniRule"/>
</dbReference>
<dbReference type="Gene3D" id="3.30.479.20">
    <property type="entry name" value="Elongation factor Ts, dimerisation domain"/>
    <property type="match status" value="2"/>
</dbReference>
<dbReference type="Proteomes" id="UP001182556">
    <property type="component" value="Unassembled WGS sequence"/>
</dbReference>
<dbReference type="InterPro" id="IPR036402">
    <property type="entry name" value="EF-Ts_dimer_sf"/>
</dbReference>
<dbReference type="Gene3D" id="1.10.8.10">
    <property type="entry name" value="DNA helicase RuvA subunit, C-terminal domain"/>
    <property type="match status" value="1"/>
</dbReference>
<keyword evidence="2" id="KW-0648">Protein biosynthesis</keyword>
<keyword evidence="4" id="KW-1185">Reference proteome</keyword>
<dbReference type="HAMAP" id="MF_00050">
    <property type="entry name" value="EF_Ts"/>
    <property type="match status" value="1"/>
</dbReference>
<keyword evidence="1" id="KW-0809">Transit peptide</keyword>
<evidence type="ECO:0000256" key="2">
    <source>
        <dbReference type="HAMAP-Rule" id="MF_03135"/>
    </source>
</evidence>
<protein>
    <recommendedName>
        <fullName evidence="2">Elongation factor Ts, mitochondrial</fullName>
        <shortName evidence="2">EF-Ts</shortName>
        <shortName evidence="2">EF-TsMt</shortName>
    </recommendedName>
</protein>
<dbReference type="SUPFAM" id="SSF46934">
    <property type="entry name" value="UBA-like"/>
    <property type="match status" value="1"/>
</dbReference>
<dbReference type="GO" id="GO:0070125">
    <property type="term" value="P:mitochondrial translational elongation"/>
    <property type="evidence" value="ECO:0007669"/>
    <property type="project" value="TreeGrafter"/>
</dbReference>
<dbReference type="SUPFAM" id="SSF54713">
    <property type="entry name" value="Elongation factor Ts (EF-Ts), dimerisation domain"/>
    <property type="match status" value="2"/>
</dbReference>
<keyword evidence="2 3" id="KW-0251">Elongation factor</keyword>
<dbReference type="AlphaFoldDB" id="A0AAD9FV71"/>
<dbReference type="PANTHER" id="PTHR11741">
    <property type="entry name" value="ELONGATION FACTOR TS"/>
    <property type="match status" value="1"/>
</dbReference>
<sequence>MPRLIPSLSPFTSLALSRSLHTSTPRLNAVKPTVQNIAALRRARPVPMSLAREALAASNNDVERALTWLEKQMSASAAKAAKVSGRSTNEGTIAVSLLSGKRVSMIHLGCETDFVARNDVFLKTARGVAGTAAFLDVPSEAGPKSPQLGSDPILEFPPPALLSAPLIALPNSGEDGSSPIPTSDPQTIQQSLLSALGSTGENLKLLRAVTFAAPFPSSADIRYVPGCYAHGGASDSEGRVAAIAVLAATSRDAEKPIATLIHGPNGNDLETELSKLARTISRQIVGFPTKVIARKNEKDLDEGEVLLEQPFMMMGEERKVGEVLREWGTERGIKVDVVGMRRWAVGDAIETDESASAETS</sequence>
<dbReference type="GO" id="GO:0005739">
    <property type="term" value="C:mitochondrion"/>
    <property type="evidence" value="ECO:0007669"/>
    <property type="project" value="UniProtKB-SubCell"/>
</dbReference>
<comment type="similarity">
    <text evidence="2">Belongs to the EF-Ts family.</text>
</comment>
<proteinExistence type="inferred from homology"/>